<feature type="transmembrane region" description="Helical" evidence="7">
    <location>
        <begin position="231"/>
        <end position="250"/>
    </location>
</feature>
<organism evidence="9 10">
    <name type="scientific">Trichoplax adhaerens</name>
    <name type="common">Trichoplax reptans</name>
    <dbReference type="NCBI Taxonomy" id="10228"/>
    <lineage>
        <taxon>Eukaryota</taxon>
        <taxon>Metazoa</taxon>
        <taxon>Placozoa</taxon>
        <taxon>Uniplacotomia</taxon>
        <taxon>Trichoplacea</taxon>
        <taxon>Trichoplacidae</taxon>
        <taxon>Trichoplax</taxon>
    </lineage>
</organism>
<dbReference type="Pfam" id="PF22777">
    <property type="entry name" value="VKGC_lumenal_dom"/>
    <property type="match status" value="1"/>
</dbReference>
<feature type="domain" description="HTTM-like" evidence="8">
    <location>
        <begin position="35"/>
        <end position="293"/>
    </location>
</feature>
<protein>
    <recommendedName>
        <fullName evidence="8">HTTM-like domain-containing protein</fullName>
    </recommendedName>
</protein>
<feature type="transmembrane region" description="Helical" evidence="7">
    <location>
        <begin position="345"/>
        <end position="366"/>
    </location>
</feature>
<dbReference type="RefSeq" id="XP_002115821.1">
    <property type="nucleotide sequence ID" value="XM_002115785.1"/>
</dbReference>
<feature type="transmembrane region" description="Helical" evidence="7">
    <location>
        <begin position="135"/>
        <end position="155"/>
    </location>
</feature>
<evidence type="ECO:0000256" key="4">
    <source>
        <dbReference type="ARBA" id="ARBA00023136"/>
    </source>
</evidence>
<proteinExistence type="predicted"/>
<feature type="transmembrane region" description="Helical" evidence="7">
    <location>
        <begin position="176"/>
        <end position="195"/>
    </location>
</feature>
<evidence type="ECO:0000256" key="2">
    <source>
        <dbReference type="ARBA" id="ARBA00022692"/>
    </source>
</evidence>
<sequence>MKETSKNQPSEDLKSVKRLHRHDKSIMQSILKFLYQPIDPSSLGITRVLFGFLMIFDITQERGMVYINLRWGDPKACEFPLLSNLPILSADWMHILYLSMIAAAIGICIGFYYRIASIWLALGHWYLILIDKTAWNNHTYLFGLFTIFFSVTNANRWWSVDGVLNQKINNVHIPRWNLALFQFQIFLVYFLAGVKKLNSDWITGSSVTTVGSHWVFAPLRLLLTTQQISQYVLHYGGLIFDLIEGYLLFFNITRPLGIALGIYFHICNSQIFTIGIFPYAMLATLHIFCNPDWPKKVIMRLSPRWRKYFLLDTPPKYSASNCYYNDYNPDDTGSRIQQFNSQNRLTMAILAGYVTLQLFLPFSHFITQGYNTWNERGLYGYSWDMMVNSWSYPKIKILVVDLSNGKHFIGGADSRFLRWSTYPSMIKQYGNCLAKQMKTSYEIKQPAVYLDIWKSMNGRFRQRLINPKVDIVSAPWSPWKKTPWLMPLLANLTNWRNKMPELKKRYSIDDKSRIIRFYADFPGYTQEVPVPAALQANLTVLEGQVEVNASRYIYKLNPKMTIRLPSNVTHTVTVTSERPAAYFYRIENATLARILAEEKENIKNRVEDYSPKSYLTYFSTSVRFVTGNIIEFLKSKVLIYYHIAINTFDAIQNIIESENITDSTLDSVSPSNN</sequence>
<dbReference type="GO" id="GO:0042373">
    <property type="term" value="P:vitamin K metabolic process"/>
    <property type="evidence" value="ECO:0000318"/>
    <property type="project" value="GO_Central"/>
</dbReference>
<dbReference type="InterPro" id="IPR011020">
    <property type="entry name" value="HTTM-like"/>
</dbReference>
<evidence type="ECO:0000313" key="10">
    <source>
        <dbReference type="Proteomes" id="UP000009022"/>
    </source>
</evidence>
<feature type="transmembrane region" description="Helical" evidence="7">
    <location>
        <begin position="201"/>
        <end position="219"/>
    </location>
</feature>
<dbReference type="GO" id="GO:0008488">
    <property type="term" value="F:gamma-glutamyl carboxylase activity"/>
    <property type="evidence" value="ECO:0000318"/>
    <property type="project" value="GO_Central"/>
</dbReference>
<feature type="transmembrane region" description="Helical" evidence="7">
    <location>
        <begin position="262"/>
        <end position="289"/>
    </location>
</feature>
<keyword evidence="2 7" id="KW-0812">Transmembrane</keyword>
<keyword evidence="6" id="KW-0456">Lyase</keyword>
<dbReference type="SMART" id="SM00752">
    <property type="entry name" value="HTTM"/>
    <property type="match status" value="1"/>
</dbReference>
<dbReference type="PhylomeDB" id="B3S6S6"/>
<dbReference type="InParanoid" id="B3S6S6"/>
<feature type="transmembrane region" description="Helical" evidence="7">
    <location>
        <begin position="95"/>
        <end position="115"/>
    </location>
</feature>
<evidence type="ECO:0000256" key="5">
    <source>
        <dbReference type="ARBA" id="ARBA00023157"/>
    </source>
</evidence>
<dbReference type="InterPro" id="IPR053934">
    <property type="entry name" value="HTTM_dom"/>
</dbReference>
<dbReference type="InterPro" id="IPR053935">
    <property type="entry name" value="VKGC_lumenal_dom"/>
</dbReference>
<dbReference type="OrthoDB" id="206689at2759"/>
<gene>
    <name evidence="9" type="ORF">TRIADDRAFT_30165</name>
</gene>
<reference evidence="9 10" key="1">
    <citation type="journal article" date="2008" name="Nature">
        <title>The Trichoplax genome and the nature of placozoans.</title>
        <authorList>
            <person name="Srivastava M."/>
            <person name="Begovic E."/>
            <person name="Chapman J."/>
            <person name="Putnam N.H."/>
            <person name="Hellsten U."/>
            <person name="Kawashima T."/>
            <person name="Kuo A."/>
            <person name="Mitros T."/>
            <person name="Salamov A."/>
            <person name="Carpenter M.L."/>
            <person name="Signorovitch A.Y."/>
            <person name="Moreno M.A."/>
            <person name="Kamm K."/>
            <person name="Grimwood J."/>
            <person name="Schmutz J."/>
            <person name="Shapiro H."/>
            <person name="Grigoriev I.V."/>
            <person name="Buss L.W."/>
            <person name="Schierwater B."/>
            <person name="Dellaporta S.L."/>
            <person name="Rokhsar D.S."/>
        </authorList>
    </citation>
    <scope>NUCLEOTIDE SEQUENCE [LARGE SCALE GENOMIC DNA]</scope>
    <source>
        <strain evidence="9 10">Grell-BS-1999</strain>
    </source>
</reference>
<evidence type="ECO:0000313" key="9">
    <source>
        <dbReference type="EMBL" id="EDV21673.1"/>
    </source>
</evidence>
<dbReference type="PANTHER" id="PTHR12639:SF6">
    <property type="entry name" value="VITAMIN K-DEPENDENT GAMMA-CARBOXYLASE"/>
    <property type="match status" value="1"/>
</dbReference>
<evidence type="ECO:0000256" key="3">
    <source>
        <dbReference type="ARBA" id="ARBA00022989"/>
    </source>
</evidence>
<dbReference type="Proteomes" id="UP000009022">
    <property type="component" value="Unassembled WGS sequence"/>
</dbReference>
<evidence type="ECO:0000256" key="7">
    <source>
        <dbReference type="SAM" id="Phobius"/>
    </source>
</evidence>
<dbReference type="GO" id="GO:0019842">
    <property type="term" value="F:vitamin binding"/>
    <property type="evidence" value="ECO:0000318"/>
    <property type="project" value="GO_Central"/>
</dbReference>
<keyword evidence="4 7" id="KW-0472">Membrane</keyword>
<dbReference type="EMBL" id="DS985252">
    <property type="protein sequence ID" value="EDV21673.1"/>
    <property type="molecule type" value="Genomic_DNA"/>
</dbReference>
<dbReference type="CTD" id="6757171"/>
<evidence type="ECO:0000256" key="6">
    <source>
        <dbReference type="ARBA" id="ARBA00023239"/>
    </source>
</evidence>
<dbReference type="GO" id="GO:0012505">
    <property type="term" value="C:endomembrane system"/>
    <property type="evidence" value="ECO:0007669"/>
    <property type="project" value="UniProtKB-SubCell"/>
</dbReference>
<dbReference type="AlphaFoldDB" id="B3S6S6"/>
<evidence type="ECO:0000259" key="8">
    <source>
        <dbReference type="SMART" id="SM00752"/>
    </source>
</evidence>
<keyword evidence="5" id="KW-1015">Disulfide bond</keyword>
<dbReference type="OMA" id="WEDISSW"/>
<dbReference type="PANTHER" id="PTHR12639">
    <property type="entry name" value="VITAMIN K-DEPENDENT GAMMA-CARBOXYLASE"/>
    <property type="match status" value="1"/>
</dbReference>
<name>B3S6S6_TRIAD</name>
<comment type="subcellular location">
    <subcellularLocation>
        <location evidence="1">Endomembrane system</location>
        <topology evidence="1">Multi-pass membrane protein</topology>
    </subcellularLocation>
</comment>
<dbReference type="HOGENOM" id="CLU_020495_1_0_1"/>
<dbReference type="FunCoup" id="B3S6S6">
    <property type="interactions" value="378"/>
</dbReference>
<keyword evidence="3 7" id="KW-1133">Transmembrane helix</keyword>
<dbReference type="Pfam" id="PF05090">
    <property type="entry name" value="HTTM"/>
    <property type="match status" value="1"/>
</dbReference>
<dbReference type="STRING" id="10228.B3S6S6"/>
<evidence type="ECO:0000256" key="1">
    <source>
        <dbReference type="ARBA" id="ARBA00004127"/>
    </source>
</evidence>
<dbReference type="GeneID" id="6757171"/>
<keyword evidence="10" id="KW-1185">Reference proteome</keyword>
<dbReference type="InterPro" id="IPR007782">
    <property type="entry name" value="VKG_COase"/>
</dbReference>
<accession>B3S6S6</accession>
<dbReference type="KEGG" id="tad:TRIADDRAFT_30165"/>
<dbReference type="eggNOG" id="ENOG502QRU2">
    <property type="taxonomic scope" value="Eukaryota"/>
</dbReference>